<gene>
    <name evidence="7" type="primary">Znf18</name>
    <name evidence="7" type="ORF">CEYCYA_R12032</name>
</gene>
<evidence type="ECO:0000256" key="1">
    <source>
        <dbReference type="ARBA" id="ARBA00022723"/>
    </source>
</evidence>
<evidence type="ECO:0000259" key="6">
    <source>
        <dbReference type="PROSITE" id="PS50157"/>
    </source>
</evidence>
<dbReference type="EMBL" id="VYZU01326266">
    <property type="protein sequence ID" value="NXY91917.1"/>
    <property type="molecule type" value="Genomic_DNA"/>
</dbReference>
<dbReference type="Gene3D" id="3.30.160.60">
    <property type="entry name" value="Classic Zinc Finger"/>
    <property type="match status" value="2"/>
</dbReference>
<feature type="domain" description="C2H2-type" evidence="6">
    <location>
        <begin position="18"/>
        <end position="45"/>
    </location>
</feature>
<dbReference type="Pfam" id="PF00096">
    <property type="entry name" value="zf-C2H2"/>
    <property type="match status" value="1"/>
</dbReference>
<dbReference type="InterPro" id="IPR050758">
    <property type="entry name" value="Znf_C2H2-type"/>
</dbReference>
<keyword evidence="8" id="KW-1185">Reference proteome</keyword>
<evidence type="ECO:0000256" key="4">
    <source>
        <dbReference type="ARBA" id="ARBA00022833"/>
    </source>
</evidence>
<dbReference type="AlphaFoldDB" id="A0A7L4NP72"/>
<feature type="non-terminal residue" evidence="7">
    <location>
        <position position="1"/>
    </location>
</feature>
<name>A0A7L4NP72_9AVES</name>
<dbReference type="PANTHER" id="PTHR23234">
    <property type="entry name" value="ZNF44 PROTEIN"/>
    <property type="match status" value="1"/>
</dbReference>
<dbReference type="PANTHER" id="PTHR23234:SF10">
    <property type="entry name" value="RIKEN CDNA 6720489N17 GENE-RELATED"/>
    <property type="match status" value="1"/>
</dbReference>
<evidence type="ECO:0000256" key="3">
    <source>
        <dbReference type="ARBA" id="ARBA00022771"/>
    </source>
</evidence>
<feature type="domain" description="C2H2-type" evidence="6">
    <location>
        <begin position="46"/>
        <end position="71"/>
    </location>
</feature>
<evidence type="ECO:0000313" key="7">
    <source>
        <dbReference type="EMBL" id="NXY91917.1"/>
    </source>
</evidence>
<keyword evidence="3 5" id="KW-0863">Zinc-finger</keyword>
<organism evidence="7 8">
    <name type="scientific">Ceyx cyanopectus</name>
    <name type="common">Indigo-banded kingfisher</name>
    <dbReference type="NCBI Taxonomy" id="390723"/>
    <lineage>
        <taxon>Eukaryota</taxon>
        <taxon>Metazoa</taxon>
        <taxon>Chordata</taxon>
        <taxon>Craniata</taxon>
        <taxon>Vertebrata</taxon>
        <taxon>Euteleostomi</taxon>
        <taxon>Archelosauria</taxon>
        <taxon>Archosauria</taxon>
        <taxon>Dinosauria</taxon>
        <taxon>Saurischia</taxon>
        <taxon>Theropoda</taxon>
        <taxon>Coelurosauria</taxon>
        <taxon>Aves</taxon>
        <taxon>Neognathae</taxon>
        <taxon>Neoaves</taxon>
        <taxon>Telluraves</taxon>
        <taxon>Coraciimorphae</taxon>
        <taxon>Coraciiformes</taxon>
        <taxon>Alcedinidae</taxon>
        <taxon>Ceyx</taxon>
    </lineage>
</organism>
<keyword evidence="2" id="KW-0677">Repeat</keyword>
<dbReference type="SMART" id="SM00355">
    <property type="entry name" value="ZnF_C2H2"/>
    <property type="match status" value="2"/>
</dbReference>
<dbReference type="SUPFAM" id="SSF57667">
    <property type="entry name" value="beta-beta-alpha zinc fingers"/>
    <property type="match status" value="1"/>
</dbReference>
<accession>A0A7L4NP72</accession>
<proteinExistence type="predicted"/>
<dbReference type="Proteomes" id="UP000586704">
    <property type="component" value="Unassembled WGS sequence"/>
</dbReference>
<evidence type="ECO:0000256" key="2">
    <source>
        <dbReference type="ARBA" id="ARBA00022737"/>
    </source>
</evidence>
<dbReference type="OrthoDB" id="5411773at2759"/>
<sequence length="71" mass="8282">EERRTGAGRCPLSAGKVYTCNQCPENFSSQSFLVLHQRQHSRRHLILCPCCNRTFIWASDFLRHHRTHTGE</sequence>
<dbReference type="FunFam" id="3.30.160.60:FF:000065">
    <property type="entry name" value="B-cell CLL/lymphoma 6, member B"/>
    <property type="match status" value="1"/>
</dbReference>
<evidence type="ECO:0000313" key="8">
    <source>
        <dbReference type="Proteomes" id="UP000586704"/>
    </source>
</evidence>
<keyword evidence="4" id="KW-0862">Zinc</keyword>
<dbReference type="GO" id="GO:0008270">
    <property type="term" value="F:zinc ion binding"/>
    <property type="evidence" value="ECO:0007669"/>
    <property type="project" value="UniProtKB-KW"/>
</dbReference>
<dbReference type="PROSITE" id="PS00028">
    <property type="entry name" value="ZINC_FINGER_C2H2_1"/>
    <property type="match status" value="2"/>
</dbReference>
<reference evidence="7 8" key="1">
    <citation type="submission" date="2020-02" db="EMBL/GenBank/DDBJ databases">
        <title>Bird 10,000 Genomes (B10K) Project - Family phase.</title>
        <authorList>
            <person name="Zhang G."/>
        </authorList>
    </citation>
    <scope>NUCLEOTIDE SEQUENCE [LARGE SCALE GENOMIC DNA]</scope>
    <source>
        <strain evidence="7">B10K-DU-013-51</strain>
        <tissue evidence="7">Mixed tissue sample</tissue>
    </source>
</reference>
<dbReference type="InterPro" id="IPR036236">
    <property type="entry name" value="Znf_C2H2_sf"/>
</dbReference>
<keyword evidence="1" id="KW-0479">Metal-binding</keyword>
<dbReference type="PROSITE" id="PS50157">
    <property type="entry name" value="ZINC_FINGER_C2H2_2"/>
    <property type="match status" value="2"/>
</dbReference>
<protein>
    <submittedName>
        <fullName evidence="7">ZNF18 protein</fullName>
    </submittedName>
</protein>
<dbReference type="InterPro" id="IPR013087">
    <property type="entry name" value="Znf_C2H2_type"/>
</dbReference>
<comment type="caution">
    <text evidence="7">The sequence shown here is derived from an EMBL/GenBank/DDBJ whole genome shotgun (WGS) entry which is preliminary data.</text>
</comment>
<feature type="non-terminal residue" evidence="7">
    <location>
        <position position="71"/>
    </location>
</feature>
<evidence type="ECO:0000256" key="5">
    <source>
        <dbReference type="PROSITE-ProRule" id="PRU00042"/>
    </source>
</evidence>